<dbReference type="SUPFAM" id="SSF48452">
    <property type="entry name" value="TPR-like"/>
    <property type="match status" value="2"/>
</dbReference>
<dbReference type="GO" id="GO:0006383">
    <property type="term" value="P:transcription by RNA polymerase III"/>
    <property type="evidence" value="ECO:0007669"/>
    <property type="project" value="InterPro"/>
</dbReference>
<dbReference type="PANTHER" id="PTHR23082">
    <property type="entry name" value="TRANSCRIPTION INITIATION FACTOR IIIC TFIIIC , POLYPEPTIDE 3-RELATED"/>
    <property type="match status" value="1"/>
</dbReference>
<dbReference type="Proteomes" id="UP000191518">
    <property type="component" value="Unassembled WGS sequence"/>
</dbReference>
<dbReference type="Pfam" id="PF14559">
    <property type="entry name" value="TPR_19"/>
    <property type="match status" value="1"/>
</dbReference>
<organism evidence="2 3">
    <name type="scientific">Penicillium vulpinum</name>
    <dbReference type="NCBI Taxonomy" id="29845"/>
    <lineage>
        <taxon>Eukaryota</taxon>
        <taxon>Fungi</taxon>
        <taxon>Dikarya</taxon>
        <taxon>Ascomycota</taxon>
        <taxon>Pezizomycotina</taxon>
        <taxon>Eurotiomycetes</taxon>
        <taxon>Eurotiomycetidae</taxon>
        <taxon>Eurotiales</taxon>
        <taxon>Aspergillaceae</taxon>
        <taxon>Penicillium</taxon>
    </lineage>
</organism>
<evidence type="ECO:0000313" key="3">
    <source>
        <dbReference type="Proteomes" id="UP000191518"/>
    </source>
</evidence>
<dbReference type="GO" id="GO:0000127">
    <property type="term" value="C:transcription factor TFIIIC complex"/>
    <property type="evidence" value="ECO:0007669"/>
    <property type="project" value="TreeGrafter"/>
</dbReference>
<dbReference type="Gene3D" id="1.25.40.10">
    <property type="entry name" value="Tetratricopeptide repeat domain"/>
    <property type="match status" value="2"/>
</dbReference>
<dbReference type="OrthoDB" id="9991317at2759"/>
<dbReference type="Pfam" id="PF13181">
    <property type="entry name" value="TPR_8"/>
    <property type="match status" value="1"/>
</dbReference>
<feature type="region of interest" description="Disordered" evidence="1">
    <location>
        <begin position="54"/>
        <end position="193"/>
    </location>
</feature>
<dbReference type="SMART" id="SM00028">
    <property type="entry name" value="TPR"/>
    <property type="match status" value="7"/>
</dbReference>
<proteinExistence type="predicted"/>
<dbReference type="PANTHER" id="PTHR23082:SF0">
    <property type="entry name" value="GENERAL TRANSCRIPTION FACTOR 3C POLYPEPTIDE 3"/>
    <property type="match status" value="1"/>
</dbReference>
<protein>
    <submittedName>
        <fullName evidence="2">Uncharacterized protein</fullName>
    </submittedName>
</protein>
<feature type="compositionally biased region" description="Acidic residues" evidence="1">
    <location>
        <begin position="87"/>
        <end position="105"/>
    </location>
</feature>
<feature type="region of interest" description="Disordered" evidence="1">
    <location>
        <begin position="1046"/>
        <end position="1079"/>
    </location>
</feature>
<dbReference type="InterPro" id="IPR019734">
    <property type="entry name" value="TPR_rpt"/>
</dbReference>
<comment type="caution">
    <text evidence="2">The sequence shown here is derived from an EMBL/GenBank/DDBJ whole genome shotgun (WGS) entry which is preliminary data.</text>
</comment>
<dbReference type="STRING" id="29845.A0A1V6SCV4"/>
<evidence type="ECO:0000256" key="1">
    <source>
        <dbReference type="SAM" id="MobiDB-lite"/>
    </source>
</evidence>
<dbReference type="Pfam" id="PF13432">
    <property type="entry name" value="TPR_16"/>
    <property type="match status" value="1"/>
</dbReference>
<feature type="compositionally biased region" description="Basic and acidic residues" evidence="1">
    <location>
        <begin position="183"/>
        <end position="193"/>
    </location>
</feature>
<dbReference type="InterPro" id="IPR039340">
    <property type="entry name" value="Tfc4/TFIIIC-102/Sfc4"/>
</dbReference>
<dbReference type="InterPro" id="IPR011990">
    <property type="entry name" value="TPR-like_helical_dom_sf"/>
</dbReference>
<feature type="compositionally biased region" description="Acidic residues" evidence="1">
    <location>
        <begin position="122"/>
        <end position="152"/>
    </location>
</feature>
<accession>A0A1V6SCV4</accession>
<dbReference type="EMBL" id="MDYP01000002">
    <property type="protein sequence ID" value="OQE11534.1"/>
    <property type="molecule type" value="Genomic_DNA"/>
</dbReference>
<evidence type="ECO:0000313" key="2">
    <source>
        <dbReference type="EMBL" id="OQE11534.1"/>
    </source>
</evidence>
<gene>
    <name evidence="2" type="ORF">PENVUL_c002G06571</name>
</gene>
<feature type="region of interest" description="Disordered" evidence="1">
    <location>
        <begin position="1"/>
        <end position="30"/>
    </location>
</feature>
<keyword evidence="3" id="KW-1185">Reference proteome</keyword>
<reference evidence="3" key="1">
    <citation type="journal article" date="2017" name="Nat. Microbiol.">
        <title>Global analysis of biosynthetic gene clusters reveals vast potential of secondary metabolite production in Penicillium species.</title>
        <authorList>
            <person name="Nielsen J.C."/>
            <person name="Grijseels S."/>
            <person name="Prigent S."/>
            <person name="Ji B."/>
            <person name="Dainat J."/>
            <person name="Nielsen K.F."/>
            <person name="Frisvad J.C."/>
            <person name="Workman M."/>
            <person name="Nielsen J."/>
        </authorList>
    </citation>
    <scope>NUCLEOTIDE SEQUENCE [LARGE SCALE GENOMIC DNA]</scope>
    <source>
        <strain evidence="3">IBT 29486</strain>
    </source>
</reference>
<dbReference type="AlphaFoldDB" id="A0A1V6SCV4"/>
<feature type="compositionally biased region" description="Polar residues" evidence="1">
    <location>
        <begin position="59"/>
        <end position="72"/>
    </location>
</feature>
<sequence>MSSKHYPDGIPLDEEMQEGESAYPDIDETVHYPWQNDQSFDVGEMLASVLDPRLFGDQIPQTQPHSINQYHQDPNEGQGKGPGEGQGEVEEEQEVDEIYQDEYDGPEYPQMSYPPVPGDGAMSDEDFALSGDESESESDEDELAEEDDDDDSAASRRRRRGGGRFSGRYGARGGKGIKRGPRKPVEPSPEFKHLHSGATSAFIDGDYELAIDLVMQAIQINPEMFAAHSLLSEIFLAQGENDKALAALFNGAHTRPKDPGVWVKVARLILDRAGENRQSALHDVAYCYSRILEVSPSNTNIRFQRAAIYRELGHNGRAAAEYERLLKDCPHSVRALRHLAETYIDLNDVQKAADYYADSIDHYLSLDPEAADFTWSDLNIYVELFGYLNQPEEGLISLKLLARWLLGRGEDTVWDNIDDDDREWDADDSPRRIKTDGFLPGQWPRESYGLGLPLELRIKMGIFRLKLGDKHHSEALHHFEWLSPEDDAEGARIFDYGDLFREVADALKQAGALEEALRYYTPIQQTAEHADISFFMAMADCFMQLGKVEDAESCYLLVAEHDASHMESRVLLAKLYESLGMSEQAMKYASEAVLIGRQENRSRGRRKDTRLEQLAIEFKMGGSEPLRSIAPKPTQTATLMNAAPSTAGKGRAQPGEGTRTDDIQFLYAKLLELNPQVKDGVPTAIEDWLDIADALLRDFRNNRAFYPMDRSIAFRGYSTGVNAKNQTKNGAMMDEMQQMASRLQETMGDVTEEPLQGAVPTDYHGIPFDEWLDIFLQYALLVTEQGEQEEAYEILDSAALASIWLHSKPKSRLIHVCWFTCALRARDEETLANEARWFIKEYQFVTDTYRLFSMLGHLCGDPHRSLFHSSGNMKFMLRQIKAIDFTMPQDTPRPIRHSVWKERATLSTRDEAGEPITAKELDIALLVLYGHMLYSGNSFYPALNYFFRAYALDDQNPAVLLSIALSFIHHSLKRQSENRHYLIMQGLSFMHEYRLVREKPGTLLAEKQEMEFNFARVWHSLGLAHLAIDGYNRVLKIGEQIQQEAKQKSLHEPTSITDDADVVMGDDGQPQKTSSPSGQRFVEDFSREAAYALQCIHVLSGNTKMAKAITEKWLVI</sequence>
<name>A0A1V6SCV4_9EURO</name>